<accession>A0A2N9J7K7</accession>
<gene>
    <name evidence="5" type="ORF">FSB_LOCUS60402</name>
</gene>
<evidence type="ECO:0008006" key="6">
    <source>
        <dbReference type="Google" id="ProtNLM"/>
    </source>
</evidence>
<keyword evidence="1" id="KW-0863">Zinc-finger</keyword>
<dbReference type="Pfam" id="PF00098">
    <property type="entry name" value="zf-CCHC"/>
    <property type="match status" value="1"/>
</dbReference>
<dbReference type="InterPro" id="IPR036397">
    <property type="entry name" value="RNaseH_sf"/>
</dbReference>
<dbReference type="CDD" id="cd09272">
    <property type="entry name" value="RNase_HI_RT_Ty1"/>
    <property type="match status" value="1"/>
</dbReference>
<keyword evidence="1" id="KW-0862">Zinc</keyword>
<dbReference type="SUPFAM" id="SSF53098">
    <property type="entry name" value="Ribonuclease H-like"/>
    <property type="match status" value="1"/>
</dbReference>
<keyword evidence="1" id="KW-0479">Metal-binding</keyword>
<proteinExistence type="predicted"/>
<dbReference type="PROSITE" id="PS50158">
    <property type="entry name" value="ZF_CCHC"/>
    <property type="match status" value="1"/>
</dbReference>
<dbReference type="Pfam" id="PF14223">
    <property type="entry name" value="Retrotran_gag_2"/>
    <property type="match status" value="1"/>
</dbReference>
<dbReference type="GO" id="GO:0003676">
    <property type="term" value="F:nucleic acid binding"/>
    <property type="evidence" value="ECO:0007669"/>
    <property type="project" value="InterPro"/>
</dbReference>
<dbReference type="PROSITE" id="PS50994">
    <property type="entry name" value="INTEGRASE"/>
    <property type="match status" value="1"/>
</dbReference>
<dbReference type="PANTHER" id="PTHR11439">
    <property type="entry name" value="GAG-POL-RELATED RETROTRANSPOSON"/>
    <property type="match status" value="1"/>
</dbReference>
<feature type="region of interest" description="Disordered" evidence="2">
    <location>
        <begin position="180"/>
        <end position="223"/>
    </location>
</feature>
<dbReference type="InterPro" id="IPR001878">
    <property type="entry name" value="Znf_CCHC"/>
</dbReference>
<organism evidence="5">
    <name type="scientific">Fagus sylvatica</name>
    <name type="common">Beechnut</name>
    <dbReference type="NCBI Taxonomy" id="28930"/>
    <lineage>
        <taxon>Eukaryota</taxon>
        <taxon>Viridiplantae</taxon>
        <taxon>Streptophyta</taxon>
        <taxon>Embryophyta</taxon>
        <taxon>Tracheophyta</taxon>
        <taxon>Spermatophyta</taxon>
        <taxon>Magnoliopsida</taxon>
        <taxon>eudicotyledons</taxon>
        <taxon>Gunneridae</taxon>
        <taxon>Pentapetalae</taxon>
        <taxon>rosids</taxon>
        <taxon>fabids</taxon>
        <taxon>Fagales</taxon>
        <taxon>Fagaceae</taxon>
        <taxon>Fagus</taxon>
    </lineage>
</organism>
<dbReference type="InterPro" id="IPR013103">
    <property type="entry name" value="RVT_2"/>
</dbReference>
<dbReference type="InterPro" id="IPR036875">
    <property type="entry name" value="Znf_CCHC_sf"/>
</dbReference>
<reference evidence="5" key="1">
    <citation type="submission" date="2018-02" db="EMBL/GenBank/DDBJ databases">
        <authorList>
            <person name="Cohen D.B."/>
            <person name="Kent A.D."/>
        </authorList>
    </citation>
    <scope>NUCLEOTIDE SEQUENCE</scope>
</reference>
<evidence type="ECO:0000313" key="5">
    <source>
        <dbReference type="EMBL" id="SPD32520.1"/>
    </source>
</evidence>
<dbReference type="PANTHER" id="PTHR11439:SF467">
    <property type="entry name" value="INTEGRASE CATALYTIC DOMAIN-CONTAINING PROTEIN"/>
    <property type="match status" value="1"/>
</dbReference>
<dbReference type="InterPro" id="IPR012337">
    <property type="entry name" value="RNaseH-like_sf"/>
</dbReference>
<evidence type="ECO:0000259" key="4">
    <source>
        <dbReference type="PROSITE" id="PS50994"/>
    </source>
</evidence>
<dbReference type="Gene3D" id="3.30.420.10">
    <property type="entry name" value="Ribonuclease H-like superfamily/Ribonuclease H"/>
    <property type="match status" value="1"/>
</dbReference>
<name>A0A2N9J7K7_FAGSY</name>
<feature type="domain" description="Integrase catalytic" evidence="4">
    <location>
        <begin position="292"/>
        <end position="470"/>
    </location>
</feature>
<dbReference type="InterPro" id="IPR001584">
    <property type="entry name" value="Integrase_cat-core"/>
</dbReference>
<evidence type="ECO:0000259" key="3">
    <source>
        <dbReference type="PROSITE" id="PS50158"/>
    </source>
</evidence>
<feature type="compositionally biased region" description="Basic residues" evidence="2">
    <location>
        <begin position="213"/>
        <end position="223"/>
    </location>
</feature>
<evidence type="ECO:0000256" key="1">
    <source>
        <dbReference type="PROSITE-ProRule" id="PRU00047"/>
    </source>
</evidence>
<protein>
    <recommendedName>
        <fullName evidence="6">Integrase catalytic domain-containing protein</fullName>
    </recommendedName>
</protein>
<dbReference type="Gene3D" id="4.10.60.10">
    <property type="entry name" value="Zinc finger, CCHC-type"/>
    <property type="match status" value="1"/>
</dbReference>
<evidence type="ECO:0000256" key="2">
    <source>
        <dbReference type="SAM" id="MobiDB-lite"/>
    </source>
</evidence>
<feature type="domain" description="CCHC-type" evidence="3">
    <location>
        <begin position="232"/>
        <end position="246"/>
    </location>
</feature>
<dbReference type="GO" id="GO:0015074">
    <property type="term" value="P:DNA integration"/>
    <property type="evidence" value="ECO:0007669"/>
    <property type="project" value="InterPro"/>
</dbReference>
<dbReference type="SUPFAM" id="SSF57756">
    <property type="entry name" value="Retrovirus zinc finger-like domains"/>
    <property type="match status" value="1"/>
</dbReference>
<dbReference type="EMBL" id="OIVN01006408">
    <property type="protein sequence ID" value="SPD32520.1"/>
    <property type="molecule type" value="Genomic_DNA"/>
</dbReference>
<dbReference type="AlphaFoldDB" id="A0A2N9J7K7"/>
<dbReference type="Pfam" id="PF07727">
    <property type="entry name" value="RVT_2"/>
    <property type="match status" value="2"/>
</dbReference>
<sequence>MAAKNVVADLTRGEKLTGNNYDIWHRKIQYLLNEQELLETLSSKMTRPEDGNTAQHRRDLEAYQSWFKKDRSTHFTMLSSIYDDLIREYEAFQNAKDMWDQLKFDCGGTSITRLRSLVLKFEMYRKDPKHTMTEHLRIIMKQIMTHNENIKNFADISRHVELEVVRQEATKSAALIAHGGQRKPNGFKHKDKGKVARQGGPSTNAPKVNKGANQHKRDKRSAKKNISKVKYYNCNKLGHFARDCTEPKKLGYDFHLSWNGKDRMARLAREGLLDPLAKVDLPICEPCLAGKACRKPFGKAVRATQLVELIHSNICGPMNVKARHGASYFLTFIDDYMRYGYVLLIAHRYEALDCFKRFVAEVENQHEKSLKALRTDRGREYLSDQFKDLCEENGIRRQLTISNTSQQNGVAERRNRTLTTYKYGKLGPRARKHIFIRYSDSSKGYVIDLDLYELEEDEGTLPSSKRSSGHIPRRHFEIERNVLLYDVKDVDEPASFNQAFHSPDRDEWMTAIQEEMSSMNKNNVWELVDLPPRRKTIGNKWVLKVKRKADGSIDRYKARLVAKCYTQREGIDYEDTFSPVVRFASIRLILSIVAKQDLELFQMDVKIAFLNRELDEKIYMAQPTAGNDMDSIATTKKWLSSTFEMKDMGEANFVLGVKITRDRSKKLLSLSQGTYIKKILERFHMHNSKPIDTPMEKGCTLSLDQCPNNDEEKNQMYKVPYASAIGSLMYAMLCTRPDICFAVGMVSRYQSNPGPAHWRAVKRIPRDADWASDKDERKSTSGYAFILGGGAVSWCSKKQSCISLSTMESKYVACSASVQEAVWLRRFLQCLGVTAHAEDAVLLYSDSTSALAYAKDPKYHGKAKHIEFRYHYIRDMVSQGEVILQHISISSMVADPLTKPIARDLFFSHTKSMGLHRI</sequence>
<dbReference type="Pfam" id="PF00665">
    <property type="entry name" value="rve"/>
    <property type="match status" value="1"/>
</dbReference>
<dbReference type="GO" id="GO:0008270">
    <property type="term" value="F:zinc ion binding"/>
    <property type="evidence" value="ECO:0007669"/>
    <property type="project" value="UniProtKB-KW"/>
</dbReference>